<dbReference type="PANTHER" id="PTHR39160">
    <property type="entry name" value="CELL WALL-BINDING PROTEIN YOCH"/>
    <property type="match status" value="1"/>
</dbReference>
<dbReference type="Gene3D" id="3.10.350.10">
    <property type="entry name" value="LysM domain"/>
    <property type="match status" value="2"/>
</dbReference>
<feature type="domain" description="LysM" evidence="4">
    <location>
        <begin position="72"/>
        <end position="115"/>
    </location>
</feature>
<feature type="compositionally biased region" description="Low complexity" evidence="2">
    <location>
        <begin position="145"/>
        <end position="156"/>
    </location>
</feature>
<feature type="compositionally biased region" description="Basic and acidic residues" evidence="2">
    <location>
        <begin position="124"/>
        <end position="141"/>
    </location>
</feature>
<dbReference type="InterPro" id="IPR018392">
    <property type="entry name" value="LysM"/>
</dbReference>
<dbReference type="SUPFAM" id="SSF50685">
    <property type="entry name" value="Barwin-like endoglucanases"/>
    <property type="match status" value="1"/>
</dbReference>
<feature type="region of interest" description="Disordered" evidence="2">
    <location>
        <begin position="120"/>
        <end position="160"/>
    </location>
</feature>
<dbReference type="InterPro" id="IPR036779">
    <property type="entry name" value="LysM_dom_sf"/>
</dbReference>
<keyword evidence="1 3" id="KW-0732">Signal</keyword>
<evidence type="ECO:0000256" key="2">
    <source>
        <dbReference type="SAM" id="MobiDB-lite"/>
    </source>
</evidence>
<feature type="signal peptide" evidence="3">
    <location>
        <begin position="1"/>
        <end position="22"/>
    </location>
</feature>
<dbReference type="EMBL" id="JBHLVO010000003">
    <property type="protein sequence ID" value="MFC0270865.1"/>
    <property type="molecule type" value="Genomic_DNA"/>
</dbReference>
<evidence type="ECO:0000313" key="6">
    <source>
        <dbReference type="Proteomes" id="UP001589854"/>
    </source>
</evidence>
<protein>
    <submittedName>
        <fullName evidence="5">LysM peptidoglycan-binding domain-containing protein</fullName>
    </submittedName>
</protein>
<dbReference type="Proteomes" id="UP001589854">
    <property type="component" value="Unassembled WGS sequence"/>
</dbReference>
<dbReference type="PROSITE" id="PS51782">
    <property type="entry name" value="LYSM"/>
    <property type="match status" value="2"/>
</dbReference>
<dbReference type="Gene3D" id="2.40.40.10">
    <property type="entry name" value="RlpA-like domain"/>
    <property type="match status" value="1"/>
</dbReference>
<feature type="domain" description="LysM" evidence="4">
    <location>
        <begin position="25"/>
        <end position="68"/>
    </location>
</feature>
<dbReference type="Pfam" id="PF06725">
    <property type="entry name" value="3D"/>
    <property type="match status" value="1"/>
</dbReference>
<feature type="chain" id="PRO_5046790788" evidence="3">
    <location>
        <begin position="23"/>
        <end position="262"/>
    </location>
</feature>
<dbReference type="Pfam" id="PF01476">
    <property type="entry name" value="LysM"/>
    <property type="match status" value="2"/>
</dbReference>
<dbReference type="CDD" id="cd22786">
    <property type="entry name" value="DPBB_YuiC-like"/>
    <property type="match status" value="1"/>
</dbReference>
<evidence type="ECO:0000256" key="3">
    <source>
        <dbReference type="SAM" id="SignalP"/>
    </source>
</evidence>
<comment type="caution">
    <text evidence="5">The sequence shown here is derived from an EMBL/GenBank/DDBJ whole genome shotgun (WGS) entry which is preliminary data.</text>
</comment>
<reference evidence="5 6" key="1">
    <citation type="submission" date="2024-09" db="EMBL/GenBank/DDBJ databases">
        <authorList>
            <person name="Sun Q."/>
            <person name="Mori K."/>
        </authorList>
    </citation>
    <scope>NUCLEOTIDE SEQUENCE [LARGE SCALE GENOMIC DNA]</scope>
    <source>
        <strain evidence="5 6">CCM 7228</strain>
    </source>
</reference>
<dbReference type="InterPro" id="IPR010611">
    <property type="entry name" value="3D_dom"/>
</dbReference>
<keyword evidence="6" id="KW-1185">Reference proteome</keyword>
<evidence type="ECO:0000313" key="5">
    <source>
        <dbReference type="EMBL" id="MFC0270865.1"/>
    </source>
</evidence>
<proteinExistence type="predicted"/>
<dbReference type="InterPro" id="IPR051933">
    <property type="entry name" value="Resuscitation_pf_RpfB"/>
</dbReference>
<evidence type="ECO:0000259" key="4">
    <source>
        <dbReference type="PROSITE" id="PS51782"/>
    </source>
</evidence>
<dbReference type="CDD" id="cd00118">
    <property type="entry name" value="LysM"/>
    <property type="match status" value="2"/>
</dbReference>
<dbReference type="InterPro" id="IPR036908">
    <property type="entry name" value="RlpA-like_sf"/>
</dbReference>
<dbReference type="PANTHER" id="PTHR39160:SF6">
    <property type="entry name" value="CELL WALL-BINDING PROTEIN YOCH"/>
    <property type="match status" value="1"/>
</dbReference>
<dbReference type="RefSeq" id="WP_378931323.1">
    <property type="nucleotide sequence ID" value="NZ_JBHLVO010000003.1"/>
</dbReference>
<dbReference type="SMART" id="SM00257">
    <property type="entry name" value="LysM"/>
    <property type="match status" value="2"/>
</dbReference>
<accession>A0ABV6GBD5</accession>
<dbReference type="SUPFAM" id="SSF54106">
    <property type="entry name" value="LysM domain"/>
    <property type="match status" value="2"/>
</dbReference>
<evidence type="ECO:0000256" key="1">
    <source>
        <dbReference type="ARBA" id="ARBA00022729"/>
    </source>
</evidence>
<gene>
    <name evidence="5" type="ORF">ACFFIX_05305</name>
</gene>
<organism evidence="5 6">
    <name type="scientific">Metabacillus herbersteinensis</name>
    <dbReference type="NCBI Taxonomy" id="283816"/>
    <lineage>
        <taxon>Bacteria</taxon>
        <taxon>Bacillati</taxon>
        <taxon>Bacillota</taxon>
        <taxon>Bacilli</taxon>
        <taxon>Bacillales</taxon>
        <taxon>Bacillaceae</taxon>
        <taxon>Metabacillus</taxon>
    </lineage>
</organism>
<sequence>MKKMIFSLVVIAALTTTAGINAQAEEVVVNKGDTLWGLSQAHKVSVDDIKSWNDLSSDIIIADNTLKISNDEVYTVVAGDTLWSIGEKFDSSADYISEKNELTGDIIVPGQELVIYNDADDETKETPKPEAKQETQEEPKDQNPSVAEASASATSENDVAEKEVAKEFTVLATAYTASCEGCSGTTATGVDLKANPDEKVIAVDPNVIPLGSKVYVEGYGYATAEDTGGAIKGNRIDVFIPTEGAAISFGKREVNIKVLNES</sequence>
<name>A0ABV6GBD5_9BACI</name>